<dbReference type="AlphaFoldDB" id="A0A318N3K8"/>
<gene>
    <name evidence="5" type="ORF">DK869_01950</name>
</gene>
<dbReference type="Proteomes" id="UP000247565">
    <property type="component" value="Unassembled WGS sequence"/>
</dbReference>
<dbReference type="GO" id="GO:0004341">
    <property type="term" value="F:gluconolactonase activity"/>
    <property type="evidence" value="ECO:0007669"/>
    <property type="project" value="TreeGrafter"/>
</dbReference>
<evidence type="ECO:0000256" key="1">
    <source>
        <dbReference type="ARBA" id="ARBA00008853"/>
    </source>
</evidence>
<comment type="caution">
    <text evidence="5">The sequence shown here is derived from an EMBL/GenBank/DDBJ whole genome shotgun (WGS) entry which is preliminary data.</text>
</comment>
<name>A0A318N3K8_9PROT</name>
<dbReference type="RefSeq" id="WP_110438306.1">
    <property type="nucleotide sequence ID" value="NZ_CP046393.1"/>
</dbReference>
<dbReference type="InterPro" id="IPR011042">
    <property type="entry name" value="6-blade_b-propeller_TolB-like"/>
</dbReference>
<evidence type="ECO:0000313" key="5">
    <source>
        <dbReference type="EMBL" id="PXZ01787.1"/>
    </source>
</evidence>
<evidence type="ECO:0000256" key="2">
    <source>
        <dbReference type="PIRSR" id="PIRSR605511-1"/>
    </source>
</evidence>
<reference evidence="5 6" key="1">
    <citation type="submission" date="2018-05" db="EMBL/GenBank/DDBJ databases">
        <title>Reference genomes for bee gut microbiota database.</title>
        <authorList>
            <person name="Ellegaard K.M."/>
        </authorList>
    </citation>
    <scope>NUCLEOTIDE SEQUENCE [LARGE SCALE GENOMIC DNA]</scope>
    <source>
        <strain evidence="5 6">ESL0284</strain>
    </source>
</reference>
<proteinExistence type="inferred from homology"/>
<dbReference type="InterPro" id="IPR013658">
    <property type="entry name" value="SGL"/>
</dbReference>
<dbReference type="PANTHER" id="PTHR10907:SF47">
    <property type="entry name" value="REGUCALCIN"/>
    <property type="match status" value="1"/>
</dbReference>
<feature type="active site" description="Proton donor/acceptor" evidence="2">
    <location>
        <position position="202"/>
    </location>
</feature>
<feature type="binding site" evidence="3">
    <location>
        <position position="21"/>
    </location>
    <ligand>
        <name>a divalent metal cation</name>
        <dbReference type="ChEBI" id="CHEBI:60240"/>
    </ligand>
</feature>
<dbReference type="PRINTS" id="PR01790">
    <property type="entry name" value="SMP30FAMILY"/>
</dbReference>
<dbReference type="InterPro" id="IPR005511">
    <property type="entry name" value="SMP-30"/>
</dbReference>
<keyword evidence="3" id="KW-0479">Metal-binding</keyword>
<accession>A0A318N3K8</accession>
<feature type="binding site" evidence="3">
    <location>
        <position position="104"/>
    </location>
    <ligand>
        <name>substrate</name>
    </ligand>
</feature>
<dbReference type="GO" id="GO:0005509">
    <property type="term" value="F:calcium ion binding"/>
    <property type="evidence" value="ECO:0007669"/>
    <property type="project" value="TreeGrafter"/>
</dbReference>
<evidence type="ECO:0000313" key="6">
    <source>
        <dbReference type="Proteomes" id="UP000247565"/>
    </source>
</evidence>
<dbReference type="GO" id="GO:0019853">
    <property type="term" value="P:L-ascorbic acid biosynthetic process"/>
    <property type="evidence" value="ECO:0007669"/>
    <property type="project" value="TreeGrafter"/>
</dbReference>
<feature type="domain" description="SMP-30/Gluconolactonase/LRE-like region" evidence="4">
    <location>
        <begin position="19"/>
        <end position="261"/>
    </location>
</feature>
<dbReference type="OrthoDB" id="2633250at2"/>
<comment type="cofactor">
    <cofactor evidence="3">
        <name>Zn(2+)</name>
        <dbReference type="ChEBI" id="CHEBI:29105"/>
    </cofactor>
    <text evidence="3">Binds 1 divalent metal cation per subunit.</text>
</comment>
<protein>
    <submittedName>
        <fullName evidence="5">Gluconolaconase</fullName>
    </submittedName>
</protein>
<evidence type="ECO:0000256" key="3">
    <source>
        <dbReference type="PIRSR" id="PIRSR605511-2"/>
    </source>
</evidence>
<keyword evidence="3" id="KW-0862">Zinc</keyword>
<dbReference type="Pfam" id="PF08450">
    <property type="entry name" value="SGL"/>
    <property type="match status" value="1"/>
</dbReference>
<dbReference type="PANTHER" id="PTHR10907">
    <property type="entry name" value="REGUCALCIN"/>
    <property type="match status" value="1"/>
</dbReference>
<dbReference type="Gene3D" id="2.120.10.30">
    <property type="entry name" value="TolB, C-terminal domain"/>
    <property type="match status" value="1"/>
</dbReference>
<dbReference type="SUPFAM" id="SSF63829">
    <property type="entry name" value="Calcium-dependent phosphotriesterase"/>
    <property type="match status" value="1"/>
</dbReference>
<comment type="similarity">
    <text evidence="1">Belongs to the SMP-30/CGR1 family.</text>
</comment>
<feature type="binding site" evidence="3">
    <location>
        <position position="155"/>
    </location>
    <ligand>
        <name>a divalent metal cation</name>
        <dbReference type="ChEBI" id="CHEBI:60240"/>
    </ligand>
</feature>
<sequence>MITINSSCPSAIWEIQSELGEGVMWNASEKAVYFVDIEGKKIHQYRLNDNQKKSWNTHKKPTFFFPTNRSVYLCGMEDGLYWFSLFNGSVTLFYPLEEKFPNNRINDGYIDAKGQLWFGSMDEKEKKLTGSLYLLKWDQAKPYVIRQDREYAVLNGPVIDEDKQILYCSHSNAHEIFSFDIEDGQKLANKRLFLKEMEGYPDGMALDCENNLWVCLYQGHKINVYSSDGQKLKSIDFPCPNLTKIAFGGNDLKTAFVTSARAKISKKDLEKYPKAGVLFTFDNNIAGKRQNIFHIPDEVRLEE</sequence>
<feature type="binding site" evidence="3">
    <location>
        <position position="106"/>
    </location>
    <ligand>
        <name>substrate</name>
    </ligand>
</feature>
<dbReference type="EMBL" id="QGLT01000001">
    <property type="protein sequence ID" value="PXZ01787.1"/>
    <property type="molecule type" value="Genomic_DNA"/>
</dbReference>
<keyword evidence="6" id="KW-1185">Reference proteome</keyword>
<feature type="binding site" evidence="3">
    <location>
        <position position="202"/>
    </location>
    <ligand>
        <name>a divalent metal cation</name>
        <dbReference type="ChEBI" id="CHEBI:60240"/>
    </ligand>
</feature>
<evidence type="ECO:0000259" key="4">
    <source>
        <dbReference type="Pfam" id="PF08450"/>
    </source>
</evidence>
<organism evidence="5 6">
    <name type="scientific">Commensalibacter melissae</name>
    <dbReference type="NCBI Taxonomy" id="2070537"/>
    <lineage>
        <taxon>Bacteria</taxon>
        <taxon>Pseudomonadati</taxon>
        <taxon>Pseudomonadota</taxon>
        <taxon>Alphaproteobacteria</taxon>
        <taxon>Acetobacterales</taxon>
        <taxon>Acetobacteraceae</taxon>
    </lineage>
</organism>